<evidence type="ECO:0008006" key="4">
    <source>
        <dbReference type="Google" id="ProtNLM"/>
    </source>
</evidence>
<dbReference type="RefSeq" id="WP_006675561.1">
    <property type="nucleotide sequence ID" value="NZ_AHKH01000008.1"/>
</dbReference>
<dbReference type="InterPro" id="IPR036638">
    <property type="entry name" value="HLH_DNA-bd_sf"/>
</dbReference>
<dbReference type="OrthoDB" id="2662464at2"/>
<organism evidence="2 3">
    <name type="scientific">Paenibacillus dendritiformis C454</name>
    <dbReference type="NCBI Taxonomy" id="1131935"/>
    <lineage>
        <taxon>Bacteria</taxon>
        <taxon>Bacillati</taxon>
        <taxon>Bacillota</taxon>
        <taxon>Bacilli</taxon>
        <taxon>Bacillales</taxon>
        <taxon>Paenibacillaceae</taxon>
        <taxon>Paenibacillus</taxon>
    </lineage>
</organism>
<dbReference type="GO" id="GO:0046983">
    <property type="term" value="F:protein dimerization activity"/>
    <property type="evidence" value="ECO:0007669"/>
    <property type="project" value="InterPro"/>
</dbReference>
<evidence type="ECO:0000313" key="3">
    <source>
        <dbReference type="Proteomes" id="UP000003900"/>
    </source>
</evidence>
<keyword evidence="1" id="KW-0175">Coiled coil</keyword>
<dbReference type="InterPro" id="IPR037208">
    <property type="entry name" value="Spo0E-like_sf"/>
</dbReference>
<gene>
    <name evidence="2" type="ORF">PDENDC454_05236</name>
</gene>
<dbReference type="Gene3D" id="4.10.280.10">
    <property type="entry name" value="Helix-loop-helix DNA-binding domain"/>
    <property type="match status" value="1"/>
</dbReference>
<comment type="caution">
    <text evidence="2">The sequence shown here is derived from an EMBL/GenBank/DDBJ whole genome shotgun (WGS) entry which is preliminary data.</text>
</comment>
<evidence type="ECO:0000256" key="1">
    <source>
        <dbReference type="SAM" id="Coils"/>
    </source>
</evidence>
<dbReference type="EMBL" id="AHKH01000008">
    <property type="protein sequence ID" value="EHQ63525.1"/>
    <property type="molecule type" value="Genomic_DNA"/>
</dbReference>
<feature type="coiled-coil region" evidence="1">
    <location>
        <begin position="45"/>
        <end position="72"/>
    </location>
</feature>
<proteinExistence type="predicted"/>
<dbReference type="AlphaFoldDB" id="H3SC11"/>
<dbReference type="Proteomes" id="UP000003900">
    <property type="component" value="Unassembled WGS sequence"/>
</dbReference>
<protein>
    <recommendedName>
        <fullName evidence="4">Aspartyl-phosphate phosphatase Spo0E family protein</fullName>
    </recommendedName>
</protein>
<dbReference type="PATRIC" id="fig|1131935.3.peg.1040"/>
<keyword evidence="3" id="KW-1185">Reference proteome</keyword>
<sequence length="108" mass="12752">MEDVNMGGSCGLIEKEAILHRNELSARGEEWMMSRLEPEEEETDMNDLMRKIEQIRARMVSLAMENNDLLNERAIRESQRLDKYIVLVQKAKYRHRGKQQRIGVLLHQ</sequence>
<dbReference type="GO" id="GO:0043937">
    <property type="term" value="P:regulation of sporulation"/>
    <property type="evidence" value="ECO:0007669"/>
    <property type="project" value="InterPro"/>
</dbReference>
<name>H3SC11_9BACL</name>
<dbReference type="InterPro" id="IPR018540">
    <property type="entry name" value="Spo0E-like"/>
</dbReference>
<dbReference type="SUPFAM" id="SSF140500">
    <property type="entry name" value="BAS1536-like"/>
    <property type="match status" value="1"/>
</dbReference>
<dbReference type="STRING" id="1131935.PDENDC454_05236"/>
<evidence type="ECO:0000313" key="2">
    <source>
        <dbReference type="EMBL" id="EHQ63525.1"/>
    </source>
</evidence>
<reference evidence="2 3" key="1">
    <citation type="journal article" date="2012" name="J. Bacteriol.">
        <title>Genome Sequence of the Pattern-Forming Social Bacterium Paenibacillus dendritiformis C454 Chiral Morphotype.</title>
        <authorList>
            <person name="Sirota-Madi A."/>
            <person name="Olender T."/>
            <person name="Helman Y."/>
            <person name="Brainis I."/>
            <person name="Finkelshtein A."/>
            <person name="Roth D."/>
            <person name="Hagai E."/>
            <person name="Leshkowitz D."/>
            <person name="Brodsky L."/>
            <person name="Galatenko V."/>
            <person name="Nikolaev V."/>
            <person name="Gutnick D.L."/>
            <person name="Lancet D."/>
            <person name="Ben-Jacob E."/>
        </authorList>
    </citation>
    <scope>NUCLEOTIDE SEQUENCE [LARGE SCALE GENOMIC DNA]</scope>
    <source>
        <strain evidence="2 3">C454</strain>
    </source>
</reference>
<dbReference type="Pfam" id="PF09388">
    <property type="entry name" value="SpoOE-like"/>
    <property type="match status" value="1"/>
</dbReference>
<accession>H3SC11</accession>